<evidence type="ECO:0000313" key="1">
    <source>
        <dbReference type="EMBL" id="ETB62103.1"/>
    </source>
</evidence>
<keyword evidence="2" id="KW-1185">Reference proteome</keyword>
<sequence length="72" mass="8477">MKKVTNMVYRKKNEKTVINSVDEKRPMEIIINSGYRKKNKEEFINYVYEGKTLLLNIYKLVQAGSTKCDSLE</sequence>
<reference evidence="1 2" key="1">
    <citation type="submission" date="2013-11" db="EMBL/GenBank/DDBJ databases">
        <title>The Genome Sequence of Plasmodium yoelii 17X.</title>
        <authorList>
            <consortium name="The Broad Institute Genomics Platform"/>
            <consortium name="The Broad Institute Genome Sequencing Center for Infectious Disease"/>
            <person name="Neafsey D."/>
            <person name="Adams J."/>
            <person name="Walker B."/>
            <person name="Young S.K."/>
            <person name="Zeng Q."/>
            <person name="Gargeya S."/>
            <person name="Fitzgerald M."/>
            <person name="Haas B."/>
            <person name="Abouelleil A."/>
            <person name="Alvarado L."/>
            <person name="Chapman S.B."/>
            <person name="Gainer-Dewar J."/>
            <person name="Goldberg J."/>
            <person name="Griggs A."/>
            <person name="Gujja S."/>
            <person name="Hansen M."/>
            <person name="Howarth C."/>
            <person name="Imamovic A."/>
            <person name="Ireland A."/>
            <person name="Larimer J."/>
            <person name="McCowan C."/>
            <person name="Murphy C."/>
            <person name="Pearson M."/>
            <person name="Poon T.W."/>
            <person name="Priest M."/>
            <person name="Roberts A."/>
            <person name="Saif S."/>
            <person name="Shea T."/>
            <person name="Sykes S."/>
            <person name="Wortman J."/>
            <person name="Nusbaum C."/>
            <person name="Birren B."/>
        </authorList>
    </citation>
    <scope>NUCLEOTIDE SEQUENCE [LARGE SCALE GENOMIC DNA]</scope>
    <source>
        <strain evidence="1 2">17X</strain>
    </source>
</reference>
<protein>
    <submittedName>
        <fullName evidence="1">Uncharacterized protein</fullName>
    </submittedName>
</protein>
<dbReference type="OrthoDB" id="373278at2759"/>
<gene>
    <name evidence="1" type="ORF">YYC_01826</name>
</gene>
<dbReference type="Proteomes" id="UP000018538">
    <property type="component" value="Unassembled WGS sequence"/>
</dbReference>
<accession>V7PVD2</accession>
<dbReference type="EMBL" id="KI635736">
    <property type="protein sequence ID" value="ETB62103.1"/>
    <property type="molecule type" value="Genomic_DNA"/>
</dbReference>
<name>V7PVD2_PLAYE</name>
<dbReference type="AlphaFoldDB" id="V7PVD2"/>
<organism evidence="1 2">
    <name type="scientific">Plasmodium yoelii 17X</name>
    <dbReference type="NCBI Taxonomy" id="1323249"/>
    <lineage>
        <taxon>Eukaryota</taxon>
        <taxon>Sar</taxon>
        <taxon>Alveolata</taxon>
        <taxon>Apicomplexa</taxon>
        <taxon>Aconoidasida</taxon>
        <taxon>Haemosporida</taxon>
        <taxon>Plasmodiidae</taxon>
        <taxon>Plasmodium</taxon>
        <taxon>Plasmodium (Vinckeia)</taxon>
    </lineage>
</organism>
<proteinExistence type="predicted"/>
<evidence type="ECO:0000313" key="2">
    <source>
        <dbReference type="Proteomes" id="UP000018538"/>
    </source>
</evidence>